<dbReference type="AlphaFoldDB" id="A0A7K0FND6"/>
<evidence type="ECO:0000313" key="2">
    <source>
        <dbReference type="Proteomes" id="UP000462931"/>
    </source>
</evidence>
<sequence length="193" mass="22012">MKYAFAIPAKLGITDSQDALPVYIQQHALLRMAERLSMQNGLILFTISLFFNGKPNAIHTKSGHLITFDYNEKKLGYLVVDLIDHKIIIKTFLFLTNDGTPEGEKLASITKLKKLDKKFLDLDTLKGISKLAIKEHSELYKLFSEAGCADLFELTDLTTFLDMDSVQKNPDMLLKYLQDNHFFLSFSKTENQK</sequence>
<dbReference type="EMBL" id="WKJI01000002">
    <property type="protein sequence ID" value="MRX46935.1"/>
    <property type="molecule type" value="Genomic_DNA"/>
</dbReference>
<dbReference type="RefSeq" id="WP_154287017.1">
    <property type="nucleotide sequence ID" value="NZ_WKJI01000002.1"/>
</dbReference>
<evidence type="ECO:0000313" key="1">
    <source>
        <dbReference type="EMBL" id="MRX46935.1"/>
    </source>
</evidence>
<protein>
    <submittedName>
        <fullName evidence="1">Uncharacterized protein</fullName>
    </submittedName>
</protein>
<comment type="caution">
    <text evidence="1">The sequence shown here is derived from an EMBL/GenBank/DDBJ whole genome shotgun (WGS) entry which is preliminary data.</text>
</comment>
<organism evidence="1 2">
    <name type="scientific">Pedobacter puniceum</name>
    <dbReference type="NCBI Taxonomy" id="2666136"/>
    <lineage>
        <taxon>Bacteria</taxon>
        <taxon>Pseudomonadati</taxon>
        <taxon>Bacteroidota</taxon>
        <taxon>Sphingobacteriia</taxon>
        <taxon>Sphingobacteriales</taxon>
        <taxon>Sphingobacteriaceae</taxon>
        <taxon>Pedobacter</taxon>
    </lineage>
</organism>
<proteinExistence type="predicted"/>
<keyword evidence="2" id="KW-1185">Reference proteome</keyword>
<dbReference type="Proteomes" id="UP000462931">
    <property type="component" value="Unassembled WGS sequence"/>
</dbReference>
<reference evidence="1 2" key="1">
    <citation type="submission" date="2019-11" db="EMBL/GenBank/DDBJ databases">
        <authorList>
            <person name="Cheng Q."/>
            <person name="Yang Z."/>
        </authorList>
    </citation>
    <scope>NUCLEOTIDE SEQUENCE [LARGE SCALE GENOMIC DNA]</scope>
    <source>
        <strain evidence="1 2">HX-22-1</strain>
    </source>
</reference>
<name>A0A7K0FND6_9SPHI</name>
<gene>
    <name evidence="1" type="ORF">GJJ64_07045</name>
</gene>
<accession>A0A7K0FND6</accession>